<comment type="caution">
    <text evidence="1">The sequence shown here is derived from an EMBL/GenBank/DDBJ whole genome shotgun (WGS) entry which is preliminary data.</text>
</comment>
<dbReference type="AlphaFoldDB" id="A0A8J6LFL1"/>
<proteinExistence type="predicted"/>
<protein>
    <submittedName>
        <fullName evidence="1">Uncharacterized protein</fullName>
    </submittedName>
</protein>
<reference evidence="1" key="1">
    <citation type="journal article" date="2020" name="J Insects Food Feed">
        <title>The yellow mealworm (Tenebrio molitor) genome: a resource for the emerging insects as food and feed industry.</title>
        <authorList>
            <person name="Eriksson T."/>
            <person name="Andere A."/>
            <person name="Kelstrup H."/>
            <person name="Emery V."/>
            <person name="Picard C."/>
        </authorList>
    </citation>
    <scope>NUCLEOTIDE SEQUENCE</scope>
    <source>
        <strain evidence="1">Stoneville</strain>
        <tissue evidence="1">Whole head</tissue>
    </source>
</reference>
<organism evidence="1 2">
    <name type="scientific">Tenebrio molitor</name>
    <name type="common">Yellow mealworm beetle</name>
    <dbReference type="NCBI Taxonomy" id="7067"/>
    <lineage>
        <taxon>Eukaryota</taxon>
        <taxon>Metazoa</taxon>
        <taxon>Ecdysozoa</taxon>
        <taxon>Arthropoda</taxon>
        <taxon>Hexapoda</taxon>
        <taxon>Insecta</taxon>
        <taxon>Pterygota</taxon>
        <taxon>Neoptera</taxon>
        <taxon>Endopterygota</taxon>
        <taxon>Coleoptera</taxon>
        <taxon>Polyphaga</taxon>
        <taxon>Cucujiformia</taxon>
        <taxon>Tenebrionidae</taxon>
        <taxon>Tenebrio</taxon>
    </lineage>
</organism>
<gene>
    <name evidence="1" type="ORF">GEV33_005343</name>
</gene>
<evidence type="ECO:0000313" key="1">
    <source>
        <dbReference type="EMBL" id="KAH0817448.1"/>
    </source>
</evidence>
<name>A0A8J6LFL1_TENMO</name>
<keyword evidence="2" id="KW-1185">Reference proteome</keyword>
<dbReference type="Proteomes" id="UP000719412">
    <property type="component" value="Unassembled WGS sequence"/>
</dbReference>
<sequence length="89" mass="10141">MDTTAAISVFRRKPNPVWRGETIKRENQCSWRHFLSICRDLVVKSVQECIGGGKGEWLSVEGPNARERNQIPRPDFVVHRDPAKVPQGT</sequence>
<dbReference type="EMBL" id="JABDTM020019458">
    <property type="protein sequence ID" value="KAH0817448.1"/>
    <property type="molecule type" value="Genomic_DNA"/>
</dbReference>
<evidence type="ECO:0000313" key="2">
    <source>
        <dbReference type="Proteomes" id="UP000719412"/>
    </source>
</evidence>
<reference evidence="1" key="2">
    <citation type="submission" date="2021-08" db="EMBL/GenBank/DDBJ databases">
        <authorList>
            <person name="Eriksson T."/>
        </authorList>
    </citation>
    <scope>NUCLEOTIDE SEQUENCE</scope>
    <source>
        <strain evidence="1">Stoneville</strain>
        <tissue evidence="1">Whole head</tissue>
    </source>
</reference>
<accession>A0A8J6LFL1</accession>